<gene>
    <name evidence="1" type="ORF">NCTC9081_05053</name>
</gene>
<accession>A0A376W7F2</accession>
<dbReference type="Proteomes" id="UP000254716">
    <property type="component" value="Unassembled WGS sequence"/>
</dbReference>
<protein>
    <submittedName>
        <fullName evidence="1">Prophage protein</fullName>
    </submittedName>
</protein>
<dbReference type="RefSeq" id="WP_016237423.1">
    <property type="nucleotide sequence ID" value="NZ_BFPU01000108.1"/>
</dbReference>
<dbReference type="EMBL" id="UGCV01000008">
    <property type="protein sequence ID" value="STJ19515.1"/>
    <property type="molecule type" value="Genomic_DNA"/>
</dbReference>
<evidence type="ECO:0000313" key="1">
    <source>
        <dbReference type="EMBL" id="STJ19515.1"/>
    </source>
</evidence>
<dbReference type="AlphaFoldDB" id="A0A376W7F2"/>
<reference evidence="1 2" key="1">
    <citation type="submission" date="2018-06" db="EMBL/GenBank/DDBJ databases">
        <authorList>
            <consortium name="Pathogen Informatics"/>
            <person name="Doyle S."/>
        </authorList>
    </citation>
    <scope>NUCLEOTIDE SEQUENCE [LARGE SCALE GENOMIC DNA]</scope>
    <source>
        <strain evidence="1 2">NCTC9081</strain>
    </source>
</reference>
<proteinExistence type="predicted"/>
<evidence type="ECO:0000313" key="2">
    <source>
        <dbReference type="Proteomes" id="UP000254716"/>
    </source>
</evidence>
<organism evidence="1 2">
    <name type="scientific">Escherichia coli</name>
    <dbReference type="NCBI Taxonomy" id="562"/>
    <lineage>
        <taxon>Bacteria</taxon>
        <taxon>Pseudomonadati</taxon>
        <taxon>Pseudomonadota</taxon>
        <taxon>Gammaproteobacteria</taxon>
        <taxon>Enterobacterales</taxon>
        <taxon>Enterobacteriaceae</taxon>
        <taxon>Escherichia</taxon>
    </lineage>
</organism>
<name>A0A376W7F2_ECOLX</name>
<sequence length="90" mass="10675">MLRGDGAQLLQKAQRVTEQAEERVRSKMKNRKAKMLISRVYRRCYPSQWLRVSNRRVVLYLYSGIAREGIKDKRSAAQNRWKKHLRTKGA</sequence>